<evidence type="ECO:0000256" key="6">
    <source>
        <dbReference type="ARBA" id="ARBA00022960"/>
    </source>
</evidence>
<protein>
    <recommendedName>
        <fullName evidence="10 11">UDP-N-acetylmuramoyl-tripeptide--D-alanyl-D-alanine ligase</fullName>
        <ecNumber evidence="10 11">6.3.2.10</ecNumber>
    </recommendedName>
    <alternativeName>
        <fullName evidence="10">D-alanyl-D-alanine-adding enzyme</fullName>
    </alternativeName>
</protein>
<comment type="subcellular location">
    <subcellularLocation>
        <location evidence="10 11">Cytoplasm</location>
    </subcellularLocation>
</comment>
<dbReference type="HAMAP" id="MF_02019">
    <property type="entry name" value="MurF"/>
    <property type="match status" value="1"/>
</dbReference>
<dbReference type="SUPFAM" id="SSF53623">
    <property type="entry name" value="MurD-like peptide ligases, catalytic domain"/>
    <property type="match status" value="1"/>
</dbReference>
<keyword evidence="1 10" id="KW-0963">Cytoplasm</keyword>
<keyword evidence="7 10" id="KW-0573">Peptidoglycan synthesis</keyword>
<dbReference type="SUPFAM" id="SSF53244">
    <property type="entry name" value="MurD-like peptide ligases, peptide-binding domain"/>
    <property type="match status" value="1"/>
</dbReference>
<evidence type="ECO:0000259" key="12">
    <source>
        <dbReference type="Pfam" id="PF01225"/>
    </source>
</evidence>
<keyword evidence="16" id="KW-1185">Reference proteome</keyword>
<dbReference type="InterPro" id="IPR013221">
    <property type="entry name" value="Mur_ligase_cen"/>
</dbReference>
<dbReference type="SUPFAM" id="SSF63418">
    <property type="entry name" value="MurE/MurF N-terminal domain"/>
    <property type="match status" value="1"/>
</dbReference>
<accession>A0ABU1GUM0</accession>
<dbReference type="InterPro" id="IPR051046">
    <property type="entry name" value="MurCDEF_CellWall_CoF430Synth"/>
</dbReference>
<dbReference type="Pfam" id="PF02875">
    <property type="entry name" value="Mur_ligase_C"/>
    <property type="match status" value="1"/>
</dbReference>
<feature type="domain" description="Mur ligase C-terminal" evidence="13">
    <location>
        <begin position="316"/>
        <end position="435"/>
    </location>
</feature>
<dbReference type="PANTHER" id="PTHR43024:SF1">
    <property type="entry name" value="UDP-N-ACETYLMURAMOYL-TRIPEPTIDE--D-ALANYL-D-ALANINE LIGASE"/>
    <property type="match status" value="1"/>
</dbReference>
<dbReference type="InterPro" id="IPR035911">
    <property type="entry name" value="MurE/MurF_N"/>
</dbReference>
<feature type="domain" description="Mur ligase N-terminal catalytic" evidence="12">
    <location>
        <begin position="23"/>
        <end position="74"/>
    </location>
</feature>
<keyword evidence="3 10" id="KW-0132">Cell division</keyword>
<dbReference type="Pfam" id="PF08245">
    <property type="entry name" value="Mur_ligase_M"/>
    <property type="match status" value="1"/>
</dbReference>
<evidence type="ECO:0000256" key="3">
    <source>
        <dbReference type="ARBA" id="ARBA00022618"/>
    </source>
</evidence>
<dbReference type="InterPro" id="IPR004101">
    <property type="entry name" value="Mur_ligase_C"/>
</dbReference>
<organism evidence="15 16">
    <name type="scientific">Larsenimonas suaedae</name>
    <dbReference type="NCBI Taxonomy" id="1851019"/>
    <lineage>
        <taxon>Bacteria</taxon>
        <taxon>Pseudomonadati</taxon>
        <taxon>Pseudomonadota</taxon>
        <taxon>Gammaproteobacteria</taxon>
        <taxon>Oceanospirillales</taxon>
        <taxon>Halomonadaceae</taxon>
        <taxon>Larsenimonas</taxon>
    </lineage>
</organism>
<sequence length="454" mass="48112">MAETLFELADALNCMRPAEDRAVANVTTDTRRIAPGDLFVALRGASFDGHDFIDQALEQGAVAVVCEPGTVSQDVPSLIVPDTRLAFGLIARARRRRWEGRLLAVTGNSGKTTVKEMLGAIASRHASTLVTEGNLNNDFGAPMTLLRLEAEHRLAVVELGANHIGEIAWTASLARPEVAVITNVTGAHIGEFGSRGLIAQAKGELVQALPDAGTAVLNVDDDYFPLWAAMASPRRVIGFGLDPRADITAREIEQDARGCCSFELMIDGDSAGRVTLGVLGRYNVSNALAAAAGAWSLGVSFETIRAGLEAFRAGKGRMRTLLGLRGACVLDDTYNANPGAMRAAIDVVAAMPAPRWCVLGAMGELGEHSAEAHRALGDYARDKGIDTVCTFGPEAARTAAAFGANGHHFERFDTLEQFSIDHLPAHASVLIKGSRSARMERLVDALTAGAFEQG</sequence>
<evidence type="ECO:0000256" key="2">
    <source>
        <dbReference type="ARBA" id="ARBA00022598"/>
    </source>
</evidence>
<keyword evidence="4 10" id="KW-0547">Nucleotide-binding</keyword>
<comment type="caution">
    <text evidence="15">The sequence shown here is derived from an EMBL/GenBank/DDBJ whole genome shotgun (WGS) entry which is preliminary data.</text>
</comment>
<keyword evidence="6 10" id="KW-0133">Cell shape</keyword>
<dbReference type="Proteomes" id="UP001269375">
    <property type="component" value="Unassembled WGS sequence"/>
</dbReference>
<keyword evidence="9 10" id="KW-0961">Cell wall biogenesis/degradation</keyword>
<dbReference type="InterPro" id="IPR036565">
    <property type="entry name" value="Mur-like_cat_sf"/>
</dbReference>
<dbReference type="InterPro" id="IPR000713">
    <property type="entry name" value="Mur_ligase_N"/>
</dbReference>
<evidence type="ECO:0000256" key="9">
    <source>
        <dbReference type="ARBA" id="ARBA00023316"/>
    </source>
</evidence>
<keyword evidence="2 10" id="KW-0436">Ligase</keyword>
<dbReference type="Gene3D" id="3.40.1390.10">
    <property type="entry name" value="MurE/MurF, N-terminal domain"/>
    <property type="match status" value="1"/>
</dbReference>
<comment type="caution">
    <text evidence="10">Lacks conserved residue(s) required for the propagation of feature annotation.</text>
</comment>
<evidence type="ECO:0000259" key="14">
    <source>
        <dbReference type="Pfam" id="PF08245"/>
    </source>
</evidence>
<dbReference type="InterPro" id="IPR005863">
    <property type="entry name" value="UDP-N-AcMur_synth"/>
</dbReference>
<dbReference type="InterPro" id="IPR036615">
    <property type="entry name" value="Mur_ligase_C_dom_sf"/>
</dbReference>
<dbReference type="Gene3D" id="3.40.1190.10">
    <property type="entry name" value="Mur-like, catalytic domain"/>
    <property type="match status" value="1"/>
</dbReference>
<comment type="function">
    <text evidence="10 11">Involved in cell wall formation. Catalyzes the final step in the synthesis of UDP-N-acetylmuramoyl-pentapeptide, the precursor of murein.</text>
</comment>
<evidence type="ECO:0000256" key="1">
    <source>
        <dbReference type="ARBA" id="ARBA00022490"/>
    </source>
</evidence>
<evidence type="ECO:0000259" key="13">
    <source>
        <dbReference type="Pfam" id="PF02875"/>
    </source>
</evidence>
<dbReference type="RefSeq" id="WP_251589575.1">
    <property type="nucleotide sequence ID" value="NZ_JAMLJI010000001.1"/>
</dbReference>
<evidence type="ECO:0000256" key="8">
    <source>
        <dbReference type="ARBA" id="ARBA00023306"/>
    </source>
</evidence>
<evidence type="ECO:0000256" key="7">
    <source>
        <dbReference type="ARBA" id="ARBA00022984"/>
    </source>
</evidence>
<comment type="pathway">
    <text evidence="10 11">Cell wall biogenesis; peptidoglycan biosynthesis.</text>
</comment>
<gene>
    <name evidence="10 15" type="primary">murF</name>
    <name evidence="15" type="ORF">QC825_06640</name>
</gene>
<evidence type="ECO:0000256" key="11">
    <source>
        <dbReference type="RuleBase" id="RU004136"/>
    </source>
</evidence>
<reference evidence="15 16" key="1">
    <citation type="submission" date="2023-04" db="EMBL/GenBank/DDBJ databases">
        <title>A long-awaited taxogenomic arrangement of the family Halomonadaceae.</title>
        <authorList>
            <person name="De La Haba R."/>
            <person name="Chuvochina M."/>
            <person name="Wittouck S."/>
            <person name="Arahal D.R."/>
            <person name="Sanchez-Porro C."/>
            <person name="Hugenholtz P."/>
            <person name="Ventosa A."/>
        </authorList>
    </citation>
    <scope>NUCLEOTIDE SEQUENCE [LARGE SCALE GENOMIC DNA]</scope>
    <source>
        <strain evidence="15 16">DSM 22428</strain>
    </source>
</reference>
<name>A0ABU1GUM0_9GAMM</name>
<evidence type="ECO:0000256" key="5">
    <source>
        <dbReference type="ARBA" id="ARBA00022840"/>
    </source>
</evidence>
<dbReference type="EC" id="6.3.2.10" evidence="10 11"/>
<keyword evidence="5 10" id="KW-0067">ATP-binding</keyword>
<evidence type="ECO:0000256" key="10">
    <source>
        <dbReference type="HAMAP-Rule" id="MF_02019"/>
    </source>
</evidence>
<comment type="catalytic activity">
    <reaction evidence="10 11">
        <text>D-alanyl-D-alanine + UDP-N-acetyl-alpha-D-muramoyl-L-alanyl-gamma-D-glutamyl-meso-2,6-diaminopimelate + ATP = UDP-N-acetyl-alpha-D-muramoyl-L-alanyl-gamma-D-glutamyl-meso-2,6-diaminopimeloyl-D-alanyl-D-alanine + ADP + phosphate + H(+)</text>
        <dbReference type="Rhea" id="RHEA:28374"/>
        <dbReference type="ChEBI" id="CHEBI:15378"/>
        <dbReference type="ChEBI" id="CHEBI:30616"/>
        <dbReference type="ChEBI" id="CHEBI:43474"/>
        <dbReference type="ChEBI" id="CHEBI:57822"/>
        <dbReference type="ChEBI" id="CHEBI:61386"/>
        <dbReference type="ChEBI" id="CHEBI:83905"/>
        <dbReference type="ChEBI" id="CHEBI:456216"/>
        <dbReference type="EC" id="6.3.2.10"/>
    </reaction>
</comment>
<dbReference type="EMBL" id="JARWAO010000003">
    <property type="protein sequence ID" value="MDR5895744.1"/>
    <property type="molecule type" value="Genomic_DNA"/>
</dbReference>
<evidence type="ECO:0000313" key="15">
    <source>
        <dbReference type="EMBL" id="MDR5895744.1"/>
    </source>
</evidence>
<proteinExistence type="inferred from homology"/>
<keyword evidence="8 10" id="KW-0131">Cell cycle</keyword>
<evidence type="ECO:0000313" key="16">
    <source>
        <dbReference type="Proteomes" id="UP001269375"/>
    </source>
</evidence>
<dbReference type="Pfam" id="PF01225">
    <property type="entry name" value="Mur_ligase"/>
    <property type="match status" value="1"/>
</dbReference>
<dbReference type="GO" id="GO:0047480">
    <property type="term" value="F:UDP-N-acetylmuramoyl-tripeptide-D-alanyl-D-alanine ligase activity"/>
    <property type="evidence" value="ECO:0007669"/>
    <property type="project" value="UniProtKB-EC"/>
</dbReference>
<comment type="similarity">
    <text evidence="10">Belongs to the MurCDEF family. MurF subfamily.</text>
</comment>
<dbReference type="Gene3D" id="3.90.190.20">
    <property type="entry name" value="Mur ligase, C-terminal domain"/>
    <property type="match status" value="1"/>
</dbReference>
<dbReference type="PANTHER" id="PTHR43024">
    <property type="entry name" value="UDP-N-ACETYLMURAMOYL-TRIPEPTIDE--D-ALANYL-D-ALANINE LIGASE"/>
    <property type="match status" value="1"/>
</dbReference>
<evidence type="ECO:0000256" key="4">
    <source>
        <dbReference type="ARBA" id="ARBA00022741"/>
    </source>
</evidence>
<dbReference type="NCBIfam" id="TIGR01143">
    <property type="entry name" value="murF"/>
    <property type="match status" value="1"/>
</dbReference>
<feature type="domain" description="Mur ligase central" evidence="14">
    <location>
        <begin position="105"/>
        <end position="292"/>
    </location>
</feature>